<dbReference type="InterPro" id="IPR050706">
    <property type="entry name" value="Cyclic-di-GMP_PDE-like"/>
</dbReference>
<protein>
    <submittedName>
        <fullName evidence="4">Diguanylate cyclase/phosphodiesterase</fullName>
    </submittedName>
</protein>
<dbReference type="Pfam" id="PF00563">
    <property type="entry name" value="EAL"/>
    <property type="match status" value="1"/>
</dbReference>
<dbReference type="CDD" id="cd01948">
    <property type="entry name" value="EAL"/>
    <property type="match status" value="1"/>
</dbReference>
<dbReference type="SMART" id="SM00267">
    <property type="entry name" value="GGDEF"/>
    <property type="match status" value="1"/>
</dbReference>
<accession>A0A4R8IQ01</accession>
<gene>
    <name evidence="4" type="ORF">EDC23_1350</name>
</gene>
<dbReference type="Pfam" id="PF00990">
    <property type="entry name" value="GGDEF"/>
    <property type="match status" value="1"/>
</dbReference>
<dbReference type="PROSITE" id="PS50887">
    <property type="entry name" value="GGDEF"/>
    <property type="match status" value="1"/>
</dbReference>
<proteinExistence type="predicted"/>
<keyword evidence="5" id="KW-1185">Reference proteome</keyword>
<dbReference type="InterPro" id="IPR029787">
    <property type="entry name" value="Nucleotide_cyclase"/>
</dbReference>
<dbReference type="SMART" id="SM00052">
    <property type="entry name" value="EAL"/>
    <property type="match status" value="1"/>
</dbReference>
<dbReference type="EMBL" id="SOQX01000002">
    <property type="protein sequence ID" value="TDY02966.1"/>
    <property type="molecule type" value="Genomic_DNA"/>
</dbReference>
<evidence type="ECO:0000259" key="3">
    <source>
        <dbReference type="PROSITE" id="PS50887"/>
    </source>
</evidence>
<keyword evidence="1" id="KW-0472">Membrane</keyword>
<evidence type="ECO:0000259" key="2">
    <source>
        <dbReference type="PROSITE" id="PS50883"/>
    </source>
</evidence>
<reference evidence="4 5" key="1">
    <citation type="submission" date="2019-03" db="EMBL/GenBank/DDBJ databases">
        <title>Genomic Encyclopedia of Type Strains, Phase IV (KMG-IV): sequencing the most valuable type-strain genomes for metagenomic binning, comparative biology and taxonomic classification.</title>
        <authorList>
            <person name="Goeker M."/>
        </authorList>
    </citation>
    <scope>NUCLEOTIDE SEQUENCE [LARGE SCALE GENOMIC DNA]</scope>
    <source>
        <strain evidence="4 5">DSM 16326</strain>
    </source>
</reference>
<dbReference type="InterPro" id="IPR035919">
    <property type="entry name" value="EAL_sf"/>
</dbReference>
<evidence type="ECO:0000313" key="4">
    <source>
        <dbReference type="EMBL" id="TDY02966.1"/>
    </source>
</evidence>
<keyword evidence="1" id="KW-1133">Transmembrane helix</keyword>
<feature type="domain" description="EAL" evidence="2">
    <location>
        <begin position="304"/>
        <end position="553"/>
    </location>
</feature>
<evidence type="ECO:0000313" key="5">
    <source>
        <dbReference type="Proteomes" id="UP000294914"/>
    </source>
</evidence>
<comment type="caution">
    <text evidence="4">The sequence shown here is derived from an EMBL/GenBank/DDBJ whole genome shotgun (WGS) entry which is preliminary data.</text>
</comment>
<feature type="domain" description="GGDEF" evidence="3">
    <location>
        <begin position="163"/>
        <end position="296"/>
    </location>
</feature>
<dbReference type="GO" id="GO:0071111">
    <property type="term" value="F:cyclic-guanylate-specific phosphodiesterase activity"/>
    <property type="evidence" value="ECO:0007669"/>
    <property type="project" value="InterPro"/>
</dbReference>
<dbReference type="SUPFAM" id="SSF55073">
    <property type="entry name" value="Nucleotide cyclase"/>
    <property type="match status" value="1"/>
</dbReference>
<name>A0A4R8IQ01_9GAMM</name>
<organism evidence="4 5">
    <name type="scientific">Thiohalophilus thiocyanatoxydans</name>
    <dbReference type="NCBI Taxonomy" id="381308"/>
    <lineage>
        <taxon>Bacteria</taxon>
        <taxon>Pseudomonadati</taxon>
        <taxon>Pseudomonadota</taxon>
        <taxon>Gammaproteobacteria</taxon>
        <taxon>Thiohalomonadales</taxon>
        <taxon>Thiohalophilaceae</taxon>
        <taxon>Thiohalophilus</taxon>
    </lineage>
</organism>
<dbReference type="InterPro" id="IPR001633">
    <property type="entry name" value="EAL_dom"/>
</dbReference>
<dbReference type="Proteomes" id="UP000294914">
    <property type="component" value="Unassembled WGS sequence"/>
</dbReference>
<feature type="transmembrane region" description="Helical" evidence="1">
    <location>
        <begin position="24"/>
        <end position="43"/>
    </location>
</feature>
<dbReference type="AlphaFoldDB" id="A0A4R8IQ01"/>
<dbReference type="Gene3D" id="3.30.70.270">
    <property type="match status" value="1"/>
</dbReference>
<dbReference type="PANTHER" id="PTHR33121">
    <property type="entry name" value="CYCLIC DI-GMP PHOSPHODIESTERASE PDEF"/>
    <property type="match status" value="1"/>
</dbReference>
<dbReference type="PANTHER" id="PTHR33121:SF19">
    <property type="entry name" value="CYCLIC DI-GMP PHOSPHODIESTERASE PA2567"/>
    <property type="match status" value="1"/>
</dbReference>
<sequence length="559" mass="60683">MTNQVKALVADVGSDFLTPLPRHWVRMGLILIFLVLGVFLVYATGGAGGPYTYALLFPILVAGFFYGVTGGVAIGVVAPLLIGPWMPFDVVLATPQTIEQWLIRSGAFLLVGSVTGVLFTTLYRRQAAQLAMMRKDPATGLPNQAAFQNDLDACLAQLPDNVPSPGVALIRATDLAEIVDILGLEGADHVMRKWADQINRTLPELGGLYRFSSSELGLILPVDPGTSTRRLARQIHDAARASLEVDDAPVRLEPAIGVGHAGPDTGVQATELIRRARVALHRAQTLDRDWVNYEPSLETDNHQSVTLIAQAEEALEAGEFELHFQPKVRLSDRQPGGVEGLIRWRHPENGLIPPGQFMPKLEQTSLIEPFSRFVIRQAVELARSGLATPVSLNLATRNLADSAMVTYLLDLLRTTGTDPASLLVEVTEGGIMREPDMTLGLLHQLRDSGVGVSIDDFGTGYASFAYLRNIPATELKIDRSFVSPIVGDERVRRMVSAMIEVGHALGMKTTAEGVETEAQASVLAELGCELGQGFLWSPALPEPELQNWIAHFGEDKDEN</sequence>
<dbReference type="PROSITE" id="PS50883">
    <property type="entry name" value="EAL"/>
    <property type="match status" value="1"/>
</dbReference>
<dbReference type="InterPro" id="IPR000160">
    <property type="entry name" value="GGDEF_dom"/>
</dbReference>
<dbReference type="SUPFAM" id="SSF141868">
    <property type="entry name" value="EAL domain-like"/>
    <property type="match status" value="1"/>
</dbReference>
<keyword evidence="1" id="KW-0812">Transmembrane</keyword>
<dbReference type="Gene3D" id="3.20.20.450">
    <property type="entry name" value="EAL domain"/>
    <property type="match status" value="1"/>
</dbReference>
<dbReference type="InterPro" id="IPR043128">
    <property type="entry name" value="Rev_trsase/Diguanyl_cyclase"/>
</dbReference>
<evidence type="ECO:0000256" key="1">
    <source>
        <dbReference type="SAM" id="Phobius"/>
    </source>
</evidence>
<dbReference type="RefSeq" id="WP_166668789.1">
    <property type="nucleotide sequence ID" value="NZ_SOQX01000002.1"/>
</dbReference>
<feature type="transmembrane region" description="Helical" evidence="1">
    <location>
        <begin position="55"/>
        <end position="82"/>
    </location>
</feature>
<feature type="transmembrane region" description="Helical" evidence="1">
    <location>
        <begin position="102"/>
        <end position="123"/>
    </location>
</feature>